<dbReference type="PRINTS" id="PR01837">
    <property type="entry name" value="MGTCSAPBPROT"/>
</dbReference>
<gene>
    <name evidence="9" type="ORF">FM115_08830</name>
</gene>
<evidence type="ECO:0000256" key="3">
    <source>
        <dbReference type="ARBA" id="ARBA00022475"/>
    </source>
</evidence>
<dbReference type="Pfam" id="PF02308">
    <property type="entry name" value="MgtC"/>
    <property type="match status" value="1"/>
</dbReference>
<evidence type="ECO:0000256" key="5">
    <source>
        <dbReference type="ARBA" id="ARBA00022989"/>
    </source>
</evidence>
<keyword evidence="4 7" id="KW-0812">Transmembrane</keyword>
<dbReference type="PANTHER" id="PTHR33778:SF1">
    <property type="entry name" value="MAGNESIUM TRANSPORTER YHID-RELATED"/>
    <property type="match status" value="1"/>
</dbReference>
<dbReference type="PANTHER" id="PTHR33778">
    <property type="entry name" value="PROTEIN MGTC"/>
    <property type="match status" value="1"/>
</dbReference>
<evidence type="ECO:0000256" key="2">
    <source>
        <dbReference type="ARBA" id="ARBA00009298"/>
    </source>
</evidence>
<keyword evidence="3" id="KW-1003">Cell membrane</keyword>
<evidence type="ECO:0000256" key="6">
    <source>
        <dbReference type="ARBA" id="ARBA00023136"/>
    </source>
</evidence>
<evidence type="ECO:0000256" key="7">
    <source>
        <dbReference type="SAM" id="Phobius"/>
    </source>
</evidence>
<accession>A0A1R4KAP7</accession>
<dbReference type="InterPro" id="IPR003416">
    <property type="entry name" value="MgtC/SapB/SrpB/YhiD_fam"/>
</dbReference>
<dbReference type="GO" id="GO:0005886">
    <property type="term" value="C:plasma membrane"/>
    <property type="evidence" value="ECO:0007669"/>
    <property type="project" value="UniProtKB-SubCell"/>
</dbReference>
<protein>
    <submittedName>
        <fullName evidence="9">Mg(2+) transport ATPase protein C</fullName>
    </submittedName>
</protein>
<keyword evidence="6 7" id="KW-0472">Membrane</keyword>
<evidence type="ECO:0000256" key="4">
    <source>
        <dbReference type="ARBA" id="ARBA00022692"/>
    </source>
</evidence>
<reference evidence="9 10" key="1">
    <citation type="submission" date="2017-02" db="EMBL/GenBank/DDBJ databases">
        <authorList>
            <person name="Peterson S.W."/>
        </authorList>
    </citation>
    <scope>NUCLEOTIDE SEQUENCE [LARGE SCALE GENOMIC DNA]</scope>
    <source>
        <strain evidence="9 10">42ea</strain>
    </source>
</reference>
<organism evidence="9 10">
    <name type="scientific">Marinilactibacillus psychrotolerans 42ea</name>
    <dbReference type="NCBI Taxonomy" id="1255609"/>
    <lineage>
        <taxon>Bacteria</taxon>
        <taxon>Bacillati</taxon>
        <taxon>Bacillota</taxon>
        <taxon>Bacilli</taxon>
        <taxon>Lactobacillales</taxon>
        <taxon>Carnobacteriaceae</taxon>
        <taxon>Marinilactibacillus</taxon>
    </lineage>
</organism>
<feature type="transmembrane region" description="Helical" evidence="7">
    <location>
        <begin position="126"/>
        <end position="144"/>
    </location>
</feature>
<name>A0A1R4KAP7_9LACT</name>
<sequence length="239" mass="26806">MVETYWEMLIRLVIAAFVGGIIGYERELKGRDAGIRTHTLVSLGAAVITLTQLEASEWVLDFARENTDLPPVLTTDITRLTAQIINGIGFLGAGSIIVSKRSVTGLTTAASIWAVASLGIAVGMGYYFISLSGTLIMLLVLRVIKNLFRFDRSKQFEVKYKKRNETIQYLESCFQKYHVTIVSTDHSISYLEDGTSICQDSYSLNLPEQFNMMDFIADIGEYYTILEIKTIKTSLDNWN</sequence>
<keyword evidence="5 7" id="KW-1133">Transmembrane helix</keyword>
<evidence type="ECO:0000313" key="9">
    <source>
        <dbReference type="EMBL" id="SJN41215.1"/>
    </source>
</evidence>
<proteinExistence type="inferred from homology"/>
<evidence type="ECO:0000313" key="10">
    <source>
        <dbReference type="Proteomes" id="UP000195611"/>
    </source>
</evidence>
<evidence type="ECO:0000259" key="8">
    <source>
        <dbReference type="Pfam" id="PF02308"/>
    </source>
</evidence>
<comment type="similarity">
    <text evidence="2">Belongs to the MgtC/SapB family.</text>
</comment>
<dbReference type="AlphaFoldDB" id="A0A1R4KAP7"/>
<evidence type="ECO:0000256" key="1">
    <source>
        <dbReference type="ARBA" id="ARBA00004651"/>
    </source>
</evidence>
<feature type="domain" description="MgtC/SapB/SrpB/YhiD N-terminal" evidence="8">
    <location>
        <begin position="12"/>
        <end position="148"/>
    </location>
</feature>
<dbReference type="Proteomes" id="UP000195611">
    <property type="component" value="Unassembled WGS sequence"/>
</dbReference>
<dbReference type="InterPro" id="IPR049177">
    <property type="entry name" value="MgtC_SapB_SrpB_YhiD_N"/>
</dbReference>
<feature type="transmembrane region" description="Helical" evidence="7">
    <location>
        <begin position="6"/>
        <end position="24"/>
    </location>
</feature>
<dbReference type="RefSeq" id="WP_087059375.1">
    <property type="nucleotide sequence ID" value="NZ_FUKW01000128.1"/>
</dbReference>
<comment type="subcellular location">
    <subcellularLocation>
        <location evidence="1">Cell membrane</location>
        <topology evidence="1">Multi-pass membrane protein</topology>
    </subcellularLocation>
</comment>
<dbReference type="EMBL" id="FUKW01000128">
    <property type="protein sequence ID" value="SJN41215.1"/>
    <property type="molecule type" value="Genomic_DNA"/>
</dbReference>